<keyword evidence="3" id="KW-0067">ATP-binding</keyword>
<accession>A0A0C9UHK3</accession>
<gene>
    <name evidence="5" type="ORF">M422DRAFT_56303</name>
</gene>
<dbReference type="InterPro" id="IPR050628">
    <property type="entry name" value="SNF2_RAD54_helicase_TF"/>
</dbReference>
<name>A0A0C9UHK3_SPHS4</name>
<evidence type="ECO:0000256" key="3">
    <source>
        <dbReference type="ARBA" id="ARBA00022840"/>
    </source>
</evidence>
<dbReference type="GO" id="GO:0008094">
    <property type="term" value="F:ATP-dependent activity, acting on DNA"/>
    <property type="evidence" value="ECO:0007669"/>
    <property type="project" value="TreeGrafter"/>
</dbReference>
<keyword evidence="6" id="KW-1185">Reference proteome</keyword>
<dbReference type="HOGENOM" id="CLU_1807463_0_0_1"/>
<keyword evidence="1" id="KW-0547">Nucleotide-binding</keyword>
<dbReference type="Proteomes" id="UP000054279">
    <property type="component" value="Unassembled WGS sequence"/>
</dbReference>
<sequence length="143" mass="16381">MAHDLGLKVCINHGNFKLKSVNEVKEFDIVITIYHTLMQDFPKAKKKKDQGDMAQDEASDNIIEFYEAQNIKNRSLITFDRAPRASKSAARLDATYRWALTGGTPATNTLADLYGLVRVLRLRPFNDWKELNHRIVRLTFTAI</sequence>
<dbReference type="GO" id="GO:0005524">
    <property type="term" value="F:ATP binding"/>
    <property type="evidence" value="ECO:0007669"/>
    <property type="project" value="UniProtKB-KW"/>
</dbReference>
<dbReference type="GO" id="GO:0000724">
    <property type="term" value="P:double-strand break repair via homologous recombination"/>
    <property type="evidence" value="ECO:0007669"/>
    <property type="project" value="TreeGrafter"/>
</dbReference>
<dbReference type="InterPro" id="IPR000330">
    <property type="entry name" value="SNF2_N"/>
</dbReference>
<dbReference type="SUPFAM" id="SSF52540">
    <property type="entry name" value="P-loop containing nucleoside triphosphate hydrolases"/>
    <property type="match status" value="1"/>
</dbReference>
<evidence type="ECO:0000256" key="1">
    <source>
        <dbReference type="ARBA" id="ARBA00022741"/>
    </source>
</evidence>
<keyword evidence="2" id="KW-0378">Hydrolase</keyword>
<reference evidence="5 6" key="1">
    <citation type="submission" date="2014-06" db="EMBL/GenBank/DDBJ databases">
        <title>Evolutionary Origins and Diversification of the Mycorrhizal Mutualists.</title>
        <authorList>
            <consortium name="DOE Joint Genome Institute"/>
            <consortium name="Mycorrhizal Genomics Consortium"/>
            <person name="Kohler A."/>
            <person name="Kuo A."/>
            <person name="Nagy L.G."/>
            <person name="Floudas D."/>
            <person name="Copeland A."/>
            <person name="Barry K.W."/>
            <person name="Cichocki N."/>
            <person name="Veneault-Fourrey C."/>
            <person name="LaButti K."/>
            <person name="Lindquist E.A."/>
            <person name="Lipzen A."/>
            <person name="Lundell T."/>
            <person name="Morin E."/>
            <person name="Murat C."/>
            <person name="Riley R."/>
            <person name="Ohm R."/>
            <person name="Sun H."/>
            <person name="Tunlid A."/>
            <person name="Henrissat B."/>
            <person name="Grigoriev I.V."/>
            <person name="Hibbett D.S."/>
            <person name="Martin F."/>
        </authorList>
    </citation>
    <scope>NUCLEOTIDE SEQUENCE [LARGE SCALE GENOMIC DNA]</scope>
    <source>
        <strain evidence="5 6">SS14</strain>
    </source>
</reference>
<evidence type="ECO:0000256" key="2">
    <source>
        <dbReference type="ARBA" id="ARBA00022801"/>
    </source>
</evidence>
<evidence type="ECO:0000313" key="5">
    <source>
        <dbReference type="EMBL" id="KIJ24700.1"/>
    </source>
</evidence>
<dbReference type="EMBL" id="KN837465">
    <property type="protein sequence ID" value="KIJ24700.1"/>
    <property type="molecule type" value="Genomic_DNA"/>
</dbReference>
<dbReference type="AlphaFoldDB" id="A0A0C9UHK3"/>
<dbReference type="OrthoDB" id="423559at2759"/>
<evidence type="ECO:0000313" key="6">
    <source>
        <dbReference type="Proteomes" id="UP000054279"/>
    </source>
</evidence>
<dbReference type="Pfam" id="PF00176">
    <property type="entry name" value="SNF2-rel_dom"/>
    <property type="match status" value="1"/>
</dbReference>
<dbReference type="GO" id="GO:0005737">
    <property type="term" value="C:cytoplasm"/>
    <property type="evidence" value="ECO:0007669"/>
    <property type="project" value="TreeGrafter"/>
</dbReference>
<protein>
    <recommendedName>
        <fullName evidence="4">SNF2 N-terminal domain-containing protein</fullName>
    </recommendedName>
</protein>
<dbReference type="Gene3D" id="3.40.50.10810">
    <property type="entry name" value="Tandem AAA-ATPase domain"/>
    <property type="match status" value="1"/>
</dbReference>
<organism evidence="5 6">
    <name type="scientific">Sphaerobolus stellatus (strain SS14)</name>
    <dbReference type="NCBI Taxonomy" id="990650"/>
    <lineage>
        <taxon>Eukaryota</taxon>
        <taxon>Fungi</taxon>
        <taxon>Dikarya</taxon>
        <taxon>Basidiomycota</taxon>
        <taxon>Agaricomycotina</taxon>
        <taxon>Agaricomycetes</taxon>
        <taxon>Phallomycetidae</taxon>
        <taxon>Geastrales</taxon>
        <taxon>Sphaerobolaceae</taxon>
        <taxon>Sphaerobolus</taxon>
    </lineage>
</organism>
<evidence type="ECO:0000259" key="4">
    <source>
        <dbReference type="Pfam" id="PF00176"/>
    </source>
</evidence>
<dbReference type="InterPro" id="IPR038718">
    <property type="entry name" value="SNF2-like_sf"/>
</dbReference>
<dbReference type="PANTHER" id="PTHR45626">
    <property type="entry name" value="TRANSCRIPTION TERMINATION FACTOR 2-RELATED"/>
    <property type="match status" value="1"/>
</dbReference>
<dbReference type="InterPro" id="IPR027417">
    <property type="entry name" value="P-loop_NTPase"/>
</dbReference>
<dbReference type="PANTHER" id="PTHR45626:SF16">
    <property type="entry name" value="ATP-DEPENDENT HELICASE ULS1"/>
    <property type="match status" value="1"/>
</dbReference>
<dbReference type="GO" id="GO:0005634">
    <property type="term" value="C:nucleus"/>
    <property type="evidence" value="ECO:0007669"/>
    <property type="project" value="TreeGrafter"/>
</dbReference>
<dbReference type="GO" id="GO:0016787">
    <property type="term" value="F:hydrolase activity"/>
    <property type="evidence" value="ECO:0007669"/>
    <property type="project" value="UniProtKB-KW"/>
</dbReference>
<proteinExistence type="predicted"/>
<feature type="domain" description="SNF2 N-terminal" evidence="4">
    <location>
        <begin position="7"/>
        <end position="134"/>
    </location>
</feature>